<feature type="transmembrane region" description="Helical" evidence="2">
    <location>
        <begin position="311"/>
        <end position="336"/>
    </location>
</feature>
<dbReference type="Proteomes" id="UP000541249">
    <property type="component" value="Unassembled WGS sequence"/>
</dbReference>
<keyword evidence="2" id="KW-0812">Transmembrane</keyword>
<dbReference type="SUPFAM" id="SSF48726">
    <property type="entry name" value="Immunoglobulin"/>
    <property type="match status" value="2"/>
</dbReference>
<comment type="caution">
    <text evidence="4">The sequence shown here is derived from an EMBL/GenBank/DDBJ whole genome shotgun (WGS) entry which is preliminary data.</text>
</comment>
<evidence type="ECO:0000313" key="5">
    <source>
        <dbReference type="Proteomes" id="UP000541249"/>
    </source>
</evidence>
<dbReference type="InterPro" id="IPR050412">
    <property type="entry name" value="Ig-like_Receptors_ImmuneReg"/>
</dbReference>
<keyword evidence="5" id="KW-1185">Reference proteome</keyword>
<dbReference type="GO" id="GO:0002764">
    <property type="term" value="P:immune response-regulating signaling pathway"/>
    <property type="evidence" value="ECO:0007669"/>
    <property type="project" value="TreeGrafter"/>
</dbReference>
<dbReference type="InterPro" id="IPR003599">
    <property type="entry name" value="Ig_sub"/>
</dbReference>
<dbReference type="InterPro" id="IPR013783">
    <property type="entry name" value="Ig-like_fold"/>
</dbReference>
<organism evidence="4 5">
    <name type="scientific">Eurystomus gularis</name>
    <dbReference type="NCBI Taxonomy" id="325343"/>
    <lineage>
        <taxon>Eukaryota</taxon>
        <taxon>Metazoa</taxon>
        <taxon>Chordata</taxon>
        <taxon>Craniata</taxon>
        <taxon>Vertebrata</taxon>
        <taxon>Euteleostomi</taxon>
        <taxon>Archelosauria</taxon>
        <taxon>Archosauria</taxon>
        <taxon>Dinosauria</taxon>
        <taxon>Saurischia</taxon>
        <taxon>Theropoda</taxon>
        <taxon>Coelurosauria</taxon>
        <taxon>Aves</taxon>
        <taxon>Neognathae</taxon>
        <taxon>Neoaves</taxon>
        <taxon>Telluraves</taxon>
        <taxon>Coraciimorphae</taxon>
        <taxon>Coraciiformes</taxon>
        <taxon>Coraciidae</taxon>
        <taxon>Eurystomus</taxon>
    </lineage>
</organism>
<accession>A0A7L4DEP2</accession>
<feature type="domain" description="Ig-like" evidence="3">
    <location>
        <begin position="108"/>
        <end position="178"/>
    </location>
</feature>
<dbReference type="Pfam" id="PF13927">
    <property type="entry name" value="Ig_3"/>
    <property type="match status" value="1"/>
</dbReference>
<dbReference type="Gene3D" id="2.60.40.10">
    <property type="entry name" value="Immunoglobulins"/>
    <property type="match status" value="2"/>
</dbReference>
<dbReference type="InterPro" id="IPR007110">
    <property type="entry name" value="Ig-like_dom"/>
</dbReference>
<proteinExistence type="predicted"/>
<dbReference type="OrthoDB" id="6151406at2759"/>
<dbReference type="AlphaFoldDB" id="A0A7L4DEP2"/>
<evidence type="ECO:0000256" key="2">
    <source>
        <dbReference type="SAM" id="Phobius"/>
    </source>
</evidence>
<dbReference type="PROSITE" id="PS50835">
    <property type="entry name" value="IG_LIKE"/>
    <property type="match status" value="3"/>
</dbReference>
<keyword evidence="2" id="KW-0472">Membrane</keyword>
<feature type="non-terminal residue" evidence="4">
    <location>
        <position position="367"/>
    </location>
</feature>
<evidence type="ECO:0000313" key="4">
    <source>
        <dbReference type="EMBL" id="NXW59903.1"/>
    </source>
</evidence>
<name>A0A7L4DEP2_9AVES</name>
<evidence type="ECO:0000259" key="3">
    <source>
        <dbReference type="PROSITE" id="PS50835"/>
    </source>
</evidence>
<feature type="non-terminal residue" evidence="4">
    <location>
        <position position="1"/>
    </location>
</feature>
<dbReference type="PANTHER" id="PTHR11738:SF186">
    <property type="entry name" value="OSTEOCLAST-ASSOCIATED IMMUNOGLOBULIN-LIKE RECEPTOR"/>
    <property type="match status" value="1"/>
</dbReference>
<dbReference type="InterPro" id="IPR036179">
    <property type="entry name" value="Ig-like_dom_sf"/>
</dbReference>
<dbReference type="PANTHER" id="PTHR11738">
    <property type="entry name" value="MHC CLASS I NK CELL RECEPTOR"/>
    <property type="match status" value="1"/>
</dbReference>
<evidence type="ECO:0000256" key="1">
    <source>
        <dbReference type="ARBA" id="ARBA00023157"/>
    </source>
</evidence>
<protein>
    <submittedName>
        <fullName evidence="4">IGSF1 protein</fullName>
    </submittedName>
</protein>
<dbReference type="EMBL" id="VZZY01013086">
    <property type="protein sequence ID" value="NXW59903.1"/>
    <property type="molecule type" value="Genomic_DNA"/>
</dbReference>
<keyword evidence="2" id="KW-1133">Transmembrane helix</keyword>
<sequence length="367" mass="39778">PAIPPPPPPNISLTPVKPEYLIGDTISIRCEAPWTKEKIQSFQFSGTSGWAVDIRSSKRTYVHTYNITGPKDGGAHTCNYVVLSRSQLVRSKDSRSIIISVKDRPPQPTLTTKPSTGVTIEGQPLVFSCAAPPAEAERRFHFYNEQTEVMDGVMTSTATQADLLVATSSQNHTGNISCAYEEKTEGRWILSYHSQGLEVLVKEAASPPVLVADPLSRVVGEAQPLSLTCVASREDFELRFRFYRNGAEMPPGEGGSETRRRGNFSELVVPRSSRSFEGNFSCQVEEKVGGAWVASGRSQVVAITVKALSQLIPLVAGGVAGGVALLLGLLLAVCLCRRQRAGVHWKGLYDKEDPSTYPMANVNSSDA</sequence>
<keyword evidence="1" id="KW-1015">Disulfide bond</keyword>
<reference evidence="4 5" key="1">
    <citation type="submission" date="2019-09" db="EMBL/GenBank/DDBJ databases">
        <title>Bird 10,000 Genomes (B10K) Project - Family phase.</title>
        <authorList>
            <person name="Zhang G."/>
        </authorList>
    </citation>
    <scope>NUCLEOTIDE SEQUENCE [LARGE SCALE GENOMIC DNA]</scope>
    <source>
        <strain evidence="4">B10K-DU-002-51</strain>
        <tissue evidence="4">Muscle</tissue>
    </source>
</reference>
<feature type="domain" description="Ig-like" evidence="3">
    <location>
        <begin position="9"/>
        <end position="78"/>
    </location>
</feature>
<dbReference type="SMART" id="SM00409">
    <property type="entry name" value="IG"/>
    <property type="match status" value="2"/>
</dbReference>
<feature type="domain" description="Ig-like" evidence="3">
    <location>
        <begin position="207"/>
        <end position="304"/>
    </location>
</feature>
<gene>
    <name evidence="4" type="primary">Igsf1_0</name>
    <name evidence="4" type="ORF">EURGUL_R15511</name>
</gene>